<gene>
    <name evidence="1" type="ORF">ABWK59_13990</name>
</gene>
<organism evidence="1">
    <name type="scientific">Kitasatospora camelliae</name>
    <dbReference type="NCBI Taxonomy" id="3156397"/>
    <lineage>
        <taxon>Bacteria</taxon>
        <taxon>Bacillati</taxon>
        <taxon>Actinomycetota</taxon>
        <taxon>Actinomycetes</taxon>
        <taxon>Kitasatosporales</taxon>
        <taxon>Streptomycetaceae</taxon>
        <taxon>Kitasatospora</taxon>
    </lineage>
</organism>
<evidence type="ECO:0008006" key="2">
    <source>
        <dbReference type="Google" id="ProtNLM"/>
    </source>
</evidence>
<accession>A0AAU8JVS0</accession>
<proteinExistence type="predicted"/>
<protein>
    <recommendedName>
        <fullName evidence="2">N-acetylmuramoyl-L-alanine amidase</fullName>
    </recommendedName>
</protein>
<dbReference type="EMBL" id="CP159872">
    <property type="protein sequence ID" value="XCM79948.1"/>
    <property type="molecule type" value="Genomic_DNA"/>
</dbReference>
<dbReference type="AlphaFoldDB" id="A0AAU8JVS0"/>
<dbReference type="RefSeq" id="WP_354640909.1">
    <property type="nucleotide sequence ID" value="NZ_CP159872.1"/>
</dbReference>
<sequence length="330" mass="34272">MGMRTELPWTTGRKAPAALLAVLGLLAAGLTLALLGGGRSPAAGPAPTASRSTPAGPEQVDLAERVAAYTANFAADSPYRAPNQSERRAVGEGVSQLLDGKAGPAAATLRQAGYRATELIDRPSGRRVTEVADASPERERERGWGRVYLDPQTHAVWSGQVPHPVADSRTELLGVELWRAAPGGVVVIAGAHRRAGADGTSDAAHSPDTVFAAVVDLLADRGLPGIQVHGFDEGSLPGQDAVVSGGSVEPGPAGHRTAEGLRALGLNVCEAWKEKCGRLEGTTNVEGRYASDRGVPWLHVELANGLRTDPALRLRVAEALAAATRSWAKG</sequence>
<name>A0AAU8JVS0_9ACTN</name>
<evidence type="ECO:0000313" key="1">
    <source>
        <dbReference type="EMBL" id="XCM79948.1"/>
    </source>
</evidence>
<reference evidence="1" key="1">
    <citation type="submission" date="2024-06" db="EMBL/GenBank/DDBJ databases">
        <title>The genome sequences of Kitasatospora sp. strain HUAS MG31.</title>
        <authorList>
            <person name="Mo P."/>
        </authorList>
    </citation>
    <scope>NUCLEOTIDE SEQUENCE</scope>
    <source>
        <strain evidence="1">HUAS MG31</strain>
    </source>
</reference>
<dbReference type="KEGG" id="kcm:ABWK59_13990"/>